<dbReference type="EMBL" id="QPHM01000001">
    <property type="protein sequence ID" value="RCU47818.1"/>
    <property type="molecule type" value="Genomic_DNA"/>
</dbReference>
<dbReference type="AlphaFoldDB" id="A0A368NBA7"/>
<dbReference type="GO" id="GO:0003676">
    <property type="term" value="F:nucleic acid binding"/>
    <property type="evidence" value="ECO:0007669"/>
    <property type="project" value="InterPro"/>
</dbReference>
<evidence type="ECO:0000256" key="2">
    <source>
        <dbReference type="SAM" id="Phobius"/>
    </source>
</evidence>
<keyword evidence="4" id="KW-0255">Endonuclease</keyword>
<evidence type="ECO:0000313" key="5">
    <source>
        <dbReference type="Proteomes" id="UP000252189"/>
    </source>
</evidence>
<reference evidence="4 5" key="1">
    <citation type="submission" date="2018-07" db="EMBL/GenBank/DDBJ databases">
        <title>Genome sequences of Haloplanus salinus JCM 18368T.</title>
        <authorList>
            <person name="Kim Y.B."/>
            <person name="Roh S.W."/>
        </authorList>
    </citation>
    <scope>NUCLEOTIDE SEQUENCE [LARGE SCALE GENOMIC DNA]</scope>
    <source>
        <strain evidence="4 5">JCM 18368</strain>
    </source>
</reference>
<keyword evidence="5" id="KW-1185">Reference proteome</keyword>
<dbReference type="OrthoDB" id="11472at2157"/>
<evidence type="ECO:0000259" key="3">
    <source>
        <dbReference type="SMART" id="SM00507"/>
    </source>
</evidence>
<dbReference type="InterPro" id="IPR002711">
    <property type="entry name" value="HNH"/>
</dbReference>
<accession>A0A368NBA7</accession>
<feature type="transmembrane region" description="Helical" evidence="2">
    <location>
        <begin position="118"/>
        <end position="135"/>
    </location>
</feature>
<feature type="compositionally biased region" description="Polar residues" evidence="1">
    <location>
        <begin position="83"/>
        <end position="104"/>
    </location>
</feature>
<feature type="region of interest" description="Disordered" evidence="1">
    <location>
        <begin position="73"/>
        <end position="104"/>
    </location>
</feature>
<keyword evidence="4" id="KW-0378">Hydrolase</keyword>
<organism evidence="4 5">
    <name type="scientific">Haloplanus salinus</name>
    <dbReference type="NCBI Taxonomy" id="1126245"/>
    <lineage>
        <taxon>Archaea</taxon>
        <taxon>Methanobacteriati</taxon>
        <taxon>Methanobacteriota</taxon>
        <taxon>Stenosarchaea group</taxon>
        <taxon>Halobacteria</taxon>
        <taxon>Halobacteriales</taxon>
        <taxon>Haloferacaceae</taxon>
        <taxon>Haloplanus</taxon>
    </lineage>
</organism>
<dbReference type="CDD" id="cd00085">
    <property type="entry name" value="HNHc"/>
    <property type="match status" value="1"/>
</dbReference>
<feature type="transmembrane region" description="Helical" evidence="2">
    <location>
        <begin position="141"/>
        <end position="161"/>
    </location>
</feature>
<name>A0A368NBA7_9EURY</name>
<feature type="domain" description="HNH nuclease" evidence="3">
    <location>
        <begin position="11"/>
        <end position="67"/>
    </location>
</feature>
<dbReference type="SMART" id="SM00507">
    <property type="entry name" value="HNHc"/>
    <property type="match status" value="1"/>
</dbReference>
<dbReference type="GO" id="GO:0008270">
    <property type="term" value="F:zinc ion binding"/>
    <property type="evidence" value="ECO:0007669"/>
    <property type="project" value="InterPro"/>
</dbReference>
<evidence type="ECO:0000256" key="1">
    <source>
        <dbReference type="SAM" id="MobiDB-lite"/>
    </source>
</evidence>
<proteinExistence type="predicted"/>
<dbReference type="Gene3D" id="1.10.30.50">
    <property type="match status" value="1"/>
</dbReference>
<keyword evidence="2" id="KW-0812">Transmembrane</keyword>
<keyword evidence="2" id="KW-0472">Membrane</keyword>
<gene>
    <name evidence="4" type="ORF">DU504_11245</name>
</gene>
<keyword evidence="2" id="KW-1133">Transmembrane helix</keyword>
<dbReference type="Proteomes" id="UP000252189">
    <property type="component" value="Unassembled WGS sequence"/>
</dbReference>
<dbReference type="InterPro" id="IPR003615">
    <property type="entry name" value="HNH_nuc"/>
</dbReference>
<keyword evidence="4" id="KW-0540">Nuclease</keyword>
<protein>
    <submittedName>
        <fullName evidence="4">HNH endonuclease</fullName>
    </submittedName>
</protein>
<sequence>MPNNYPNDWNQRRKKVYERDGYSCTRCGARGGSDGDTELHAHHELPISQGGSHKLSNLTTVCKSCHEEIHGHNIPTGGDFSENKNTTPKTSRTQPTGATRGQKTVESSIKEWGLPERIIVVTWLLSGIIGGPMVVSGQVTGAIVFVIFISVVCTLVVKLLGRKSSDVDS</sequence>
<evidence type="ECO:0000313" key="4">
    <source>
        <dbReference type="EMBL" id="RCU47818.1"/>
    </source>
</evidence>
<comment type="caution">
    <text evidence="4">The sequence shown here is derived from an EMBL/GenBank/DDBJ whole genome shotgun (WGS) entry which is preliminary data.</text>
</comment>
<dbReference type="GO" id="GO:0004519">
    <property type="term" value="F:endonuclease activity"/>
    <property type="evidence" value="ECO:0007669"/>
    <property type="project" value="UniProtKB-KW"/>
</dbReference>
<dbReference type="Pfam" id="PF01844">
    <property type="entry name" value="HNH"/>
    <property type="match status" value="1"/>
</dbReference>